<dbReference type="RefSeq" id="WP_011523014.1">
    <property type="nucleotide sequence ID" value="NC_008009.1"/>
</dbReference>
<dbReference type="InterPro" id="IPR013766">
    <property type="entry name" value="Thioredoxin_domain"/>
</dbReference>
<dbReference type="CDD" id="cd02966">
    <property type="entry name" value="TlpA_like_family"/>
    <property type="match status" value="1"/>
</dbReference>
<dbReference type="InterPro" id="IPR000866">
    <property type="entry name" value="AhpC/TSA"/>
</dbReference>
<dbReference type="EnsemblBacteria" id="ABF41213">
    <property type="protein sequence ID" value="ABF41213"/>
    <property type="gene ID" value="Acid345_2212"/>
</dbReference>
<protein>
    <submittedName>
        <fullName evidence="3">Thioredoxin-like protein</fullName>
    </submittedName>
</protein>
<name>Q1IPI7_KORVE</name>
<dbReference type="SUPFAM" id="SSF52833">
    <property type="entry name" value="Thioredoxin-like"/>
    <property type="match status" value="1"/>
</dbReference>
<dbReference type="PROSITE" id="PS00194">
    <property type="entry name" value="THIOREDOXIN_1"/>
    <property type="match status" value="1"/>
</dbReference>
<dbReference type="InterPro" id="IPR050553">
    <property type="entry name" value="Thioredoxin_ResA/DsbE_sf"/>
</dbReference>
<evidence type="ECO:0000313" key="4">
    <source>
        <dbReference type="Proteomes" id="UP000002432"/>
    </source>
</evidence>
<dbReference type="GO" id="GO:0016209">
    <property type="term" value="F:antioxidant activity"/>
    <property type="evidence" value="ECO:0007669"/>
    <property type="project" value="InterPro"/>
</dbReference>
<dbReference type="InterPro" id="IPR017937">
    <property type="entry name" value="Thioredoxin_CS"/>
</dbReference>
<dbReference type="PROSITE" id="PS51352">
    <property type="entry name" value="THIOREDOXIN_2"/>
    <property type="match status" value="1"/>
</dbReference>
<organism evidence="3 4">
    <name type="scientific">Koribacter versatilis (strain Ellin345)</name>
    <dbReference type="NCBI Taxonomy" id="204669"/>
    <lineage>
        <taxon>Bacteria</taxon>
        <taxon>Pseudomonadati</taxon>
        <taxon>Acidobacteriota</taxon>
        <taxon>Terriglobia</taxon>
        <taxon>Terriglobales</taxon>
        <taxon>Candidatus Korobacteraceae</taxon>
        <taxon>Candidatus Korobacter</taxon>
    </lineage>
</organism>
<accession>Q1IPI7</accession>
<dbReference type="Gene3D" id="3.40.30.10">
    <property type="entry name" value="Glutaredoxin"/>
    <property type="match status" value="1"/>
</dbReference>
<dbReference type="STRING" id="204669.Acid345_2212"/>
<dbReference type="PANTHER" id="PTHR42852:SF13">
    <property type="entry name" value="PROTEIN DIPZ"/>
    <property type="match status" value="1"/>
</dbReference>
<dbReference type="EMBL" id="CP000360">
    <property type="protein sequence ID" value="ABF41213.1"/>
    <property type="molecule type" value="Genomic_DNA"/>
</dbReference>
<keyword evidence="1" id="KW-0676">Redox-active center</keyword>
<feature type="domain" description="Thioredoxin" evidence="2">
    <location>
        <begin position="1"/>
        <end position="133"/>
    </location>
</feature>
<dbReference type="Pfam" id="PF00578">
    <property type="entry name" value="AhpC-TSA"/>
    <property type="match status" value="1"/>
</dbReference>
<dbReference type="PANTHER" id="PTHR42852">
    <property type="entry name" value="THIOL:DISULFIDE INTERCHANGE PROTEIN DSBE"/>
    <property type="match status" value="1"/>
</dbReference>
<evidence type="ECO:0000313" key="3">
    <source>
        <dbReference type="EMBL" id="ABF41213.1"/>
    </source>
</evidence>
<proteinExistence type="predicted"/>
<keyword evidence="4" id="KW-1185">Reference proteome</keyword>
<dbReference type="KEGG" id="aba:Acid345_2212"/>
<sequence>MDAPQFTVSDADRTVSLKDFRGKTVVLNFWATWCPPCVEEMPALVDLQKQLGDKVVIVAVSMDVDEHAYKQFIRDHHVDLLTVRDAANKSNTLYGTYKFPETYVIDKDGKIRRKFIGGADWTSPDIVNYLKSL</sequence>
<dbReference type="InterPro" id="IPR036249">
    <property type="entry name" value="Thioredoxin-like_sf"/>
</dbReference>
<dbReference type="HOGENOM" id="CLU_042529_11_2_0"/>
<dbReference type="GO" id="GO:0016491">
    <property type="term" value="F:oxidoreductase activity"/>
    <property type="evidence" value="ECO:0007669"/>
    <property type="project" value="InterPro"/>
</dbReference>
<reference evidence="3 4" key="1">
    <citation type="journal article" date="2009" name="Appl. Environ. Microbiol.">
        <title>Three genomes from the phylum Acidobacteria provide insight into the lifestyles of these microorganisms in soils.</title>
        <authorList>
            <person name="Ward N.L."/>
            <person name="Challacombe J.F."/>
            <person name="Janssen P.H."/>
            <person name="Henrissat B."/>
            <person name="Coutinho P.M."/>
            <person name="Wu M."/>
            <person name="Xie G."/>
            <person name="Haft D.H."/>
            <person name="Sait M."/>
            <person name="Badger J."/>
            <person name="Barabote R.D."/>
            <person name="Bradley B."/>
            <person name="Brettin T.S."/>
            <person name="Brinkac L.M."/>
            <person name="Bruce D."/>
            <person name="Creasy T."/>
            <person name="Daugherty S.C."/>
            <person name="Davidsen T.M."/>
            <person name="DeBoy R.T."/>
            <person name="Detter J.C."/>
            <person name="Dodson R.J."/>
            <person name="Durkin A.S."/>
            <person name="Ganapathy A."/>
            <person name="Gwinn-Giglio M."/>
            <person name="Han C.S."/>
            <person name="Khouri H."/>
            <person name="Kiss H."/>
            <person name="Kothari S.P."/>
            <person name="Madupu R."/>
            <person name="Nelson K.E."/>
            <person name="Nelson W.C."/>
            <person name="Paulsen I."/>
            <person name="Penn K."/>
            <person name="Ren Q."/>
            <person name="Rosovitz M.J."/>
            <person name="Selengut J.D."/>
            <person name="Shrivastava S."/>
            <person name="Sullivan S.A."/>
            <person name="Tapia R."/>
            <person name="Thompson L.S."/>
            <person name="Watkins K.L."/>
            <person name="Yang Q."/>
            <person name="Yu C."/>
            <person name="Zafar N."/>
            <person name="Zhou L."/>
            <person name="Kuske C.R."/>
        </authorList>
    </citation>
    <scope>NUCLEOTIDE SEQUENCE [LARGE SCALE GENOMIC DNA]</scope>
    <source>
        <strain evidence="3 4">Ellin345</strain>
    </source>
</reference>
<dbReference type="eggNOG" id="COG0526">
    <property type="taxonomic scope" value="Bacteria"/>
</dbReference>
<evidence type="ECO:0000259" key="2">
    <source>
        <dbReference type="PROSITE" id="PS51352"/>
    </source>
</evidence>
<dbReference type="Proteomes" id="UP000002432">
    <property type="component" value="Chromosome"/>
</dbReference>
<gene>
    <name evidence="3" type="ordered locus">Acid345_2212</name>
</gene>
<dbReference type="OrthoDB" id="25753at2"/>
<evidence type="ECO:0000256" key="1">
    <source>
        <dbReference type="ARBA" id="ARBA00023284"/>
    </source>
</evidence>
<dbReference type="AlphaFoldDB" id="Q1IPI7"/>